<keyword evidence="2" id="KW-0853">WD repeat</keyword>
<dbReference type="PANTHER" id="PTHR19923:SF0">
    <property type="entry name" value="PLEIOTROPIC REGULATOR 1"/>
    <property type="match status" value="1"/>
</dbReference>
<dbReference type="InterPro" id="IPR015943">
    <property type="entry name" value="WD40/YVTN_repeat-like_dom_sf"/>
</dbReference>
<reference evidence="4" key="1">
    <citation type="journal article" date="2014" name="Science">
        <title>Ancient hybridizations among the ancestral genomes of bread wheat.</title>
        <authorList>
            <consortium name="International Wheat Genome Sequencing Consortium,"/>
            <person name="Marcussen T."/>
            <person name="Sandve S.R."/>
            <person name="Heier L."/>
            <person name="Spannagl M."/>
            <person name="Pfeifer M."/>
            <person name="Jakobsen K.S."/>
            <person name="Wulff B.B."/>
            <person name="Steuernagel B."/>
            <person name="Mayer K.F."/>
            <person name="Olsen O.A."/>
        </authorList>
    </citation>
    <scope>NUCLEOTIDE SEQUENCE [LARGE SCALE GENOMIC DNA]</scope>
    <source>
        <strain evidence="4">cv. AL8/78</strain>
    </source>
</reference>
<keyword evidence="4" id="KW-1185">Reference proteome</keyword>
<feature type="repeat" description="WD" evidence="2">
    <location>
        <begin position="9"/>
        <end position="34"/>
    </location>
</feature>
<reference evidence="3" key="4">
    <citation type="submission" date="2019-03" db="UniProtKB">
        <authorList>
            <consortium name="EnsemblPlants"/>
        </authorList>
    </citation>
    <scope>IDENTIFICATION</scope>
</reference>
<dbReference type="GO" id="GO:0000398">
    <property type="term" value="P:mRNA splicing, via spliceosome"/>
    <property type="evidence" value="ECO:0007669"/>
    <property type="project" value="InterPro"/>
</dbReference>
<reference evidence="3" key="5">
    <citation type="journal article" date="2021" name="G3 (Bethesda)">
        <title>Aegilops tauschii genome assembly Aet v5.0 features greater sequence contiguity and improved annotation.</title>
        <authorList>
            <person name="Wang L."/>
            <person name="Zhu T."/>
            <person name="Rodriguez J.C."/>
            <person name="Deal K.R."/>
            <person name="Dubcovsky J."/>
            <person name="McGuire P.E."/>
            <person name="Lux T."/>
            <person name="Spannagl M."/>
            <person name="Mayer K.F.X."/>
            <person name="Baldrich P."/>
            <person name="Meyers B.C."/>
            <person name="Huo N."/>
            <person name="Gu Y.Q."/>
            <person name="Zhou H."/>
            <person name="Devos K.M."/>
            <person name="Bennetzen J.L."/>
            <person name="Unver T."/>
            <person name="Budak H."/>
            <person name="Gulick P.J."/>
            <person name="Galiba G."/>
            <person name="Kalapos B."/>
            <person name="Nelson D.R."/>
            <person name="Li P."/>
            <person name="You F.M."/>
            <person name="Luo M.C."/>
            <person name="Dvorak J."/>
        </authorList>
    </citation>
    <scope>NUCLEOTIDE SEQUENCE [LARGE SCALE GENOMIC DNA]</scope>
    <source>
        <strain evidence="3">cv. AL8/78</strain>
    </source>
</reference>
<proteinExistence type="inferred from homology"/>
<dbReference type="EnsemblPlants" id="AET3Gv20399800.21">
    <property type="protein sequence ID" value="AET3Gv20399800.21"/>
    <property type="gene ID" value="AET3Gv20399800"/>
</dbReference>
<reference evidence="4" key="2">
    <citation type="journal article" date="2017" name="Nat. Plants">
        <title>The Aegilops tauschii genome reveals multiple impacts of transposons.</title>
        <authorList>
            <person name="Zhao G."/>
            <person name="Zou C."/>
            <person name="Li K."/>
            <person name="Wang K."/>
            <person name="Li T."/>
            <person name="Gao L."/>
            <person name="Zhang X."/>
            <person name="Wang H."/>
            <person name="Yang Z."/>
            <person name="Liu X."/>
            <person name="Jiang W."/>
            <person name="Mao L."/>
            <person name="Kong X."/>
            <person name="Jiao Y."/>
            <person name="Jia J."/>
        </authorList>
    </citation>
    <scope>NUCLEOTIDE SEQUENCE [LARGE SCALE GENOMIC DNA]</scope>
    <source>
        <strain evidence="4">cv. AL8/78</strain>
    </source>
</reference>
<name>A0A453EMD0_AEGTS</name>
<dbReference type="GO" id="GO:0000974">
    <property type="term" value="C:Prp19 complex"/>
    <property type="evidence" value="ECO:0007669"/>
    <property type="project" value="TreeGrafter"/>
</dbReference>
<dbReference type="GO" id="GO:0071013">
    <property type="term" value="C:catalytic step 2 spliceosome"/>
    <property type="evidence" value="ECO:0007669"/>
    <property type="project" value="TreeGrafter"/>
</dbReference>
<evidence type="ECO:0000256" key="2">
    <source>
        <dbReference type="PROSITE-ProRule" id="PRU00221"/>
    </source>
</evidence>
<dbReference type="InterPro" id="IPR045241">
    <property type="entry name" value="Prp46/PLRG1-like"/>
</dbReference>
<reference evidence="3" key="3">
    <citation type="journal article" date="2017" name="Nature">
        <title>Genome sequence of the progenitor of the wheat D genome Aegilops tauschii.</title>
        <authorList>
            <person name="Luo M.C."/>
            <person name="Gu Y.Q."/>
            <person name="Puiu D."/>
            <person name="Wang H."/>
            <person name="Twardziok S.O."/>
            <person name="Deal K.R."/>
            <person name="Huo N."/>
            <person name="Zhu T."/>
            <person name="Wang L."/>
            <person name="Wang Y."/>
            <person name="McGuire P.E."/>
            <person name="Liu S."/>
            <person name="Long H."/>
            <person name="Ramasamy R.K."/>
            <person name="Rodriguez J.C."/>
            <person name="Van S.L."/>
            <person name="Yuan L."/>
            <person name="Wang Z."/>
            <person name="Xia Z."/>
            <person name="Xiao L."/>
            <person name="Anderson O.D."/>
            <person name="Ouyang S."/>
            <person name="Liang Y."/>
            <person name="Zimin A.V."/>
            <person name="Pertea G."/>
            <person name="Qi P."/>
            <person name="Bennetzen J.L."/>
            <person name="Dai X."/>
            <person name="Dawson M.W."/>
            <person name="Muller H.G."/>
            <person name="Kugler K."/>
            <person name="Rivarola-Duarte L."/>
            <person name="Spannagl M."/>
            <person name="Mayer K.F.X."/>
            <person name="Lu F.H."/>
            <person name="Bevan M.W."/>
            <person name="Leroy P."/>
            <person name="Li P."/>
            <person name="You F.M."/>
            <person name="Sun Q."/>
            <person name="Liu Z."/>
            <person name="Lyons E."/>
            <person name="Wicker T."/>
            <person name="Salzberg S.L."/>
            <person name="Devos K.M."/>
            <person name="Dvorak J."/>
        </authorList>
    </citation>
    <scope>NUCLEOTIDE SEQUENCE [LARGE SCALE GENOMIC DNA]</scope>
    <source>
        <strain evidence="3">cv. AL8/78</strain>
    </source>
</reference>
<dbReference type="Proteomes" id="UP000015105">
    <property type="component" value="Chromosome 3D"/>
</dbReference>
<accession>A0A453EMD0</accession>
<evidence type="ECO:0000313" key="3">
    <source>
        <dbReference type="EnsemblPlants" id="AET3Gv20399800.21"/>
    </source>
</evidence>
<sequence>GSLESEACIYALSYDNSGSRLVTCEADKTIKMWKEDLTATPETHPVNFKPPKDIRRY</sequence>
<evidence type="ECO:0000313" key="4">
    <source>
        <dbReference type="Proteomes" id="UP000015105"/>
    </source>
</evidence>
<dbReference type="PROSITE" id="PS50082">
    <property type="entry name" value="WD_REPEATS_2"/>
    <property type="match status" value="1"/>
</dbReference>
<dbReference type="Gramene" id="AET3Gv20399800.21">
    <property type="protein sequence ID" value="AET3Gv20399800.21"/>
    <property type="gene ID" value="AET3Gv20399800"/>
</dbReference>
<dbReference type="AlphaFoldDB" id="A0A453EMD0"/>
<comment type="similarity">
    <text evidence="1">Belongs to the WD repeat PRL1/PRL2 family.</text>
</comment>
<organism evidence="3 4">
    <name type="scientific">Aegilops tauschii subsp. strangulata</name>
    <name type="common">Goatgrass</name>
    <dbReference type="NCBI Taxonomy" id="200361"/>
    <lineage>
        <taxon>Eukaryota</taxon>
        <taxon>Viridiplantae</taxon>
        <taxon>Streptophyta</taxon>
        <taxon>Embryophyta</taxon>
        <taxon>Tracheophyta</taxon>
        <taxon>Spermatophyta</taxon>
        <taxon>Magnoliopsida</taxon>
        <taxon>Liliopsida</taxon>
        <taxon>Poales</taxon>
        <taxon>Poaceae</taxon>
        <taxon>BOP clade</taxon>
        <taxon>Pooideae</taxon>
        <taxon>Triticodae</taxon>
        <taxon>Triticeae</taxon>
        <taxon>Triticinae</taxon>
        <taxon>Aegilops</taxon>
    </lineage>
</organism>
<dbReference type="Gene3D" id="2.130.10.10">
    <property type="entry name" value="YVTN repeat-like/Quinoprotein amine dehydrogenase"/>
    <property type="match status" value="1"/>
</dbReference>
<protein>
    <submittedName>
        <fullName evidence="3">Uncharacterized protein</fullName>
    </submittedName>
</protein>
<evidence type="ECO:0000256" key="1">
    <source>
        <dbReference type="ARBA" id="ARBA00025726"/>
    </source>
</evidence>
<dbReference type="PANTHER" id="PTHR19923">
    <property type="entry name" value="WD40 REPEAT PROTEINPRL1/PRL2-RELATED"/>
    <property type="match status" value="1"/>
</dbReference>
<dbReference type="GO" id="GO:0071011">
    <property type="term" value="C:precatalytic spliceosome"/>
    <property type="evidence" value="ECO:0007669"/>
    <property type="project" value="TreeGrafter"/>
</dbReference>
<dbReference type="InterPro" id="IPR001680">
    <property type="entry name" value="WD40_rpt"/>
</dbReference>